<accession>A0ACC1X2U9</accession>
<protein>
    <submittedName>
        <fullName evidence="1">Glycosyltransferase</fullName>
    </submittedName>
</protein>
<proteinExistence type="predicted"/>
<evidence type="ECO:0000313" key="1">
    <source>
        <dbReference type="EMBL" id="KAJ4705682.1"/>
    </source>
</evidence>
<evidence type="ECO:0000313" key="2">
    <source>
        <dbReference type="Proteomes" id="UP001164539"/>
    </source>
</evidence>
<sequence length="363" mass="41094">MAFTIRAAQELGLPVLMFFTISACSFMGFKQLRTLKDKGLTPVKDKTCVTKEYLDTVLDWIPGMKDIRIRDLPSFVQTTDPNDLMFNLTMEAAENASKASAIVIHTFDALERVVLDALSSMFPRLFSIAPLQLLLNQIQEQDCLLNSIECNLWKEETECLKWLDCKEPNSVIYVNFGSFIFTTKEQLFEIEMGLRNSSHPFLWIIRPDLVLGDTVDLQVSDKEKGFISGWCPQEEVLKHPSVGGFLTHSGWNSTMESLTAGVPMICWPFEGDQTTNCRFTCNDWGVGMEIINGDEEGEMSVIKRNEVEKFVRELIEGEKGKKLRKKAAEWKRLAEEAAAINPDGSSFRNLDKLVNEILSPKDV</sequence>
<dbReference type="Proteomes" id="UP001164539">
    <property type="component" value="Chromosome 12"/>
</dbReference>
<gene>
    <name evidence="1" type="ORF">OWV82_022426</name>
</gene>
<keyword evidence="2" id="KW-1185">Reference proteome</keyword>
<organism evidence="1 2">
    <name type="scientific">Melia azedarach</name>
    <name type="common">Chinaberry tree</name>
    <dbReference type="NCBI Taxonomy" id="155640"/>
    <lineage>
        <taxon>Eukaryota</taxon>
        <taxon>Viridiplantae</taxon>
        <taxon>Streptophyta</taxon>
        <taxon>Embryophyta</taxon>
        <taxon>Tracheophyta</taxon>
        <taxon>Spermatophyta</taxon>
        <taxon>Magnoliopsida</taxon>
        <taxon>eudicotyledons</taxon>
        <taxon>Gunneridae</taxon>
        <taxon>Pentapetalae</taxon>
        <taxon>rosids</taxon>
        <taxon>malvids</taxon>
        <taxon>Sapindales</taxon>
        <taxon>Meliaceae</taxon>
        <taxon>Melia</taxon>
    </lineage>
</organism>
<name>A0ACC1X2U9_MELAZ</name>
<comment type="caution">
    <text evidence="1">The sequence shown here is derived from an EMBL/GenBank/DDBJ whole genome shotgun (WGS) entry which is preliminary data.</text>
</comment>
<dbReference type="EMBL" id="CM051405">
    <property type="protein sequence ID" value="KAJ4705682.1"/>
    <property type="molecule type" value="Genomic_DNA"/>
</dbReference>
<reference evidence="1 2" key="1">
    <citation type="journal article" date="2023" name="Science">
        <title>Complex scaffold remodeling in plant triterpene biosynthesis.</title>
        <authorList>
            <person name="De La Pena R."/>
            <person name="Hodgson H."/>
            <person name="Liu J.C."/>
            <person name="Stephenson M.J."/>
            <person name="Martin A.C."/>
            <person name="Owen C."/>
            <person name="Harkess A."/>
            <person name="Leebens-Mack J."/>
            <person name="Jimenez L.E."/>
            <person name="Osbourn A."/>
            <person name="Sattely E.S."/>
        </authorList>
    </citation>
    <scope>NUCLEOTIDE SEQUENCE [LARGE SCALE GENOMIC DNA]</scope>
    <source>
        <strain evidence="2">cv. JPN11</strain>
        <tissue evidence="1">Leaf</tissue>
    </source>
</reference>